<gene>
    <name evidence="13" type="primary">iscS</name>
    <name evidence="13" type="ORF">BCTU_398</name>
</gene>
<dbReference type="EC" id="2.8.1.7" evidence="3"/>
<dbReference type="InterPro" id="IPR016454">
    <property type="entry name" value="Cysteine_dSase"/>
</dbReference>
<comment type="cofactor">
    <cofactor evidence="1 11">
        <name>pyridoxal 5'-phosphate</name>
        <dbReference type="ChEBI" id="CHEBI:597326"/>
    </cofactor>
</comment>
<keyword evidence="6" id="KW-0479">Metal-binding</keyword>
<evidence type="ECO:0000256" key="3">
    <source>
        <dbReference type="ARBA" id="ARBA00012239"/>
    </source>
</evidence>
<dbReference type="PROSITE" id="PS00595">
    <property type="entry name" value="AA_TRANSFER_CLASS_5"/>
    <property type="match status" value="1"/>
</dbReference>
<evidence type="ECO:0000256" key="1">
    <source>
        <dbReference type="ARBA" id="ARBA00001933"/>
    </source>
</evidence>
<dbReference type="InterPro" id="IPR015424">
    <property type="entry name" value="PyrdxlP-dep_Trfase"/>
</dbReference>
<dbReference type="Proteomes" id="UP000006811">
    <property type="component" value="Chromosome"/>
</dbReference>
<comment type="similarity">
    <text evidence="2">Belongs to the class-V pyridoxal-phosphate-dependent aminotransferase family. NifS/IscS subfamily.</text>
</comment>
<protein>
    <recommendedName>
        <fullName evidence="3">cysteine desulfurase</fullName>
        <ecNumber evidence="3">2.8.1.7</ecNumber>
    </recommendedName>
</protein>
<evidence type="ECO:0000256" key="4">
    <source>
        <dbReference type="ARBA" id="ARBA00022679"/>
    </source>
</evidence>
<dbReference type="Gene3D" id="3.40.640.10">
    <property type="entry name" value="Type I PLP-dependent aspartate aminotransferase-like (Major domain)"/>
    <property type="match status" value="1"/>
</dbReference>
<dbReference type="PIRSF" id="PIRSF005572">
    <property type="entry name" value="NifS"/>
    <property type="match status" value="1"/>
</dbReference>
<evidence type="ECO:0000256" key="6">
    <source>
        <dbReference type="ARBA" id="ARBA00022723"/>
    </source>
</evidence>
<dbReference type="FunFam" id="3.40.640.10:FF:000003">
    <property type="entry name" value="Cysteine desulfurase IscS"/>
    <property type="match status" value="1"/>
</dbReference>
<dbReference type="AlphaFoldDB" id="F7WZS7"/>
<dbReference type="InterPro" id="IPR000192">
    <property type="entry name" value="Aminotrans_V_dom"/>
</dbReference>
<evidence type="ECO:0000256" key="5">
    <source>
        <dbReference type="ARBA" id="ARBA00022714"/>
    </source>
</evidence>
<dbReference type="HOGENOM" id="CLU_003433_0_2_6"/>
<dbReference type="Pfam" id="PF00266">
    <property type="entry name" value="Aminotran_5"/>
    <property type="match status" value="1"/>
</dbReference>
<keyword evidence="4" id="KW-0808">Transferase</keyword>
<keyword evidence="8" id="KW-0408">Iron</keyword>
<dbReference type="GO" id="GO:0046872">
    <property type="term" value="F:metal ion binding"/>
    <property type="evidence" value="ECO:0007669"/>
    <property type="project" value="UniProtKB-KW"/>
</dbReference>
<reference evidence="13 14" key="1">
    <citation type="journal article" date="2011" name="Appl. Environ. Microbiol.">
        <title>The genome of Buchnera aphidicola from the aphid Cinara tujafilina provides new clues about the evolutionary history of metabolic losses in bacterial endosymbionts.</title>
        <authorList>
            <person name="Lamelas A."/>
            <person name="Gosalbes M.J."/>
            <person name="Moya A."/>
            <person name="Latorre A."/>
        </authorList>
    </citation>
    <scope>NUCLEOTIDE SEQUENCE [LARGE SCALE GENOMIC DNA]</scope>
    <source>
        <strain evidence="14">Cinara tujafilina</strain>
    </source>
</reference>
<dbReference type="InterPro" id="IPR015422">
    <property type="entry name" value="PyrdxlP-dep_Trfase_small"/>
</dbReference>
<evidence type="ECO:0000259" key="12">
    <source>
        <dbReference type="Pfam" id="PF00266"/>
    </source>
</evidence>
<evidence type="ECO:0000256" key="9">
    <source>
        <dbReference type="ARBA" id="ARBA00023014"/>
    </source>
</evidence>
<feature type="domain" description="Aminotransferase class V" evidence="12">
    <location>
        <begin position="6"/>
        <end position="369"/>
    </location>
</feature>
<organism evidence="13 14">
    <name type="scientific">Buchnera aphidicola</name>
    <name type="common">Cinara tujafilina</name>
    <dbReference type="NCBI Taxonomy" id="261317"/>
    <lineage>
        <taxon>Bacteria</taxon>
        <taxon>Pseudomonadati</taxon>
        <taxon>Pseudomonadota</taxon>
        <taxon>Gammaproteobacteria</taxon>
        <taxon>Enterobacterales</taxon>
        <taxon>Erwiniaceae</taxon>
        <taxon>Buchnera</taxon>
    </lineage>
</organism>
<dbReference type="PANTHER" id="PTHR11601">
    <property type="entry name" value="CYSTEINE DESULFURYLASE FAMILY MEMBER"/>
    <property type="match status" value="1"/>
</dbReference>
<dbReference type="NCBIfam" id="NF002806">
    <property type="entry name" value="PRK02948.1"/>
    <property type="match status" value="1"/>
</dbReference>
<evidence type="ECO:0000313" key="14">
    <source>
        <dbReference type="Proteomes" id="UP000006811"/>
    </source>
</evidence>
<evidence type="ECO:0000256" key="8">
    <source>
        <dbReference type="ARBA" id="ARBA00023004"/>
    </source>
</evidence>
<proteinExistence type="inferred from homology"/>
<dbReference type="GO" id="GO:0031071">
    <property type="term" value="F:cysteine desulfurase activity"/>
    <property type="evidence" value="ECO:0007669"/>
    <property type="project" value="UniProtKB-EC"/>
</dbReference>
<dbReference type="STRING" id="261317.BCTU_398"/>
<accession>F7WZS7</accession>
<evidence type="ECO:0000256" key="10">
    <source>
        <dbReference type="ARBA" id="ARBA00050776"/>
    </source>
</evidence>
<sequence length="394" mass="44225">MTNKPIYLDYAATTPLDPKVAKKMKNYFTIDGNFGNAASRSHQFGWNAEEAVDIARNEIATLIGADSREIIFTSGATESNNLAIKGIYEFYKKKNNHIITSKIEHKSVLDTCRYLENDGCQITYLSPQSNGIIDIEEIKKNILPTTLLISIMHVNNETGVIQDIKSIGKLCKKKGIFFHVDATQSVGKIHINLKKLMIDLLSCSAHKIYGPKGIGILYVRRQPRVRLTAQIHGGGHERGMRSGTLAVHQIVGFGKACKILTKKMKKENIQYIQLRNMLWNGIKNIPEIYLNSPLKYITSNILNVSFNFIEGESLIMALKNLAISSGSACTSASLEASYVLRAMGVKDELAHSSIRFSLGRFTSINDIQRTIKKYIKQLINYEFFLHYGKCLKKV</sequence>
<keyword evidence="5" id="KW-0001">2Fe-2S</keyword>
<dbReference type="eggNOG" id="COG1104">
    <property type="taxonomic scope" value="Bacteria"/>
</dbReference>
<evidence type="ECO:0000256" key="7">
    <source>
        <dbReference type="ARBA" id="ARBA00022898"/>
    </source>
</evidence>
<dbReference type="GO" id="GO:0051537">
    <property type="term" value="F:2 iron, 2 sulfur cluster binding"/>
    <property type="evidence" value="ECO:0007669"/>
    <property type="project" value="UniProtKB-KW"/>
</dbReference>
<dbReference type="KEGG" id="baj:BCTU_398"/>
<name>F7WZS7_9GAMM</name>
<keyword evidence="14" id="KW-1185">Reference proteome</keyword>
<dbReference type="Gene3D" id="3.90.1150.10">
    <property type="entry name" value="Aspartate Aminotransferase, domain 1"/>
    <property type="match status" value="1"/>
</dbReference>
<dbReference type="InterPro" id="IPR015421">
    <property type="entry name" value="PyrdxlP-dep_Trfase_major"/>
</dbReference>
<evidence type="ECO:0000256" key="2">
    <source>
        <dbReference type="ARBA" id="ARBA00006490"/>
    </source>
</evidence>
<comment type="catalytic activity">
    <reaction evidence="10">
        <text>(sulfur carrier)-H + L-cysteine = (sulfur carrier)-SH + L-alanine</text>
        <dbReference type="Rhea" id="RHEA:43892"/>
        <dbReference type="Rhea" id="RHEA-COMP:14737"/>
        <dbReference type="Rhea" id="RHEA-COMP:14739"/>
        <dbReference type="ChEBI" id="CHEBI:29917"/>
        <dbReference type="ChEBI" id="CHEBI:35235"/>
        <dbReference type="ChEBI" id="CHEBI:57972"/>
        <dbReference type="ChEBI" id="CHEBI:64428"/>
        <dbReference type="EC" id="2.8.1.7"/>
    </reaction>
</comment>
<keyword evidence="7" id="KW-0663">Pyridoxal phosphate</keyword>
<evidence type="ECO:0000256" key="11">
    <source>
        <dbReference type="RuleBase" id="RU004504"/>
    </source>
</evidence>
<dbReference type="EMBL" id="CP001817">
    <property type="protein sequence ID" value="AEH39953.1"/>
    <property type="molecule type" value="Genomic_DNA"/>
</dbReference>
<keyword evidence="9" id="KW-0411">Iron-sulfur</keyword>
<dbReference type="PANTHER" id="PTHR11601:SF34">
    <property type="entry name" value="CYSTEINE DESULFURASE"/>
    <property type="match status" value="1"/>
</dbReference>
<evidence type="ECO:0000313" key="13">
    <source>
        <dbReference type="EMBL" id="AEH39953.1"/>
    </source>
</evidence>
<dbReference type="NCBIfam" id="NF010611">
    <property type="entry name" value="PRK14012.1"/>
    <property type="match status" value="1"/>
</dbReference>
<dbReference type="SUPFAM" id="SSF53383">
    <property type="entry name" value="PLP-dependent transferases"/>
    <property type="match status" value="1"/>
</dbReference>
<dbReference type="InterPro" id="IPR020578">
    <property type="entry name" value="Aminotrans_V_PyrdxlP_BS"/>
</dbReference>